<dbReference type="AlphaFoldDB" id="A0A0F8ZVZ7"/>
<sequence>MIKRRKRRVIIHVTNVNKEWYVEVEWPFKVRGVVASNVIATYKRQLHASNLADRLEGELQDAEIVIHD</sequence>
<protein>
    <submittedName>
        <fullName evidence="1">Uncharacterized protein</fullName>
    </submittedName>
</protein>
<name>A0A0F8ZVZ7_9ZZZZ</name>
<evidence type="ECO:0000313" key="1">
    <source>
        <dbReference type="EMBL" id="KKK70574.1"/>
    </source>
</evidence>
<dbReference type="EMBL" id="LAZR01058127">
    <property type="protein sequence ID" value="KKK70574.1"/>
    <property type="molecule type" value="Genomic_DNA"/>
</dbReference>
<organism evidence="1">
    <name type="scientific">marine sediment metagenome</name>
    <dbReference type="NCBI Taxonomy" id="412755"/>
    <lineage>
        <taxon>unclassified sequences</taxon>
        <taxon>metagenomes</taxon>
        <taxon>ecological metagenomes</taxon>
    </lineage>
</organism>
<proteinExistence type="predicted"/>
<reference evidence="1" key="1">
    <citation type="journal article" date="2015" name="Nature">
        <title>Complex archaea that bridge the gap between prokaryotes and eukaryotes.</title>
        <authorList>
            <person name="Spang A."/>
            <person name="Saw J.H."/>
            <person name="Jorgensen S.L."/>
            <person name="Zaremba-Niedzwiedzka K."/>
            <person name="Martijn J."/>
            <person name="Lind A.E."/>
            <person name="van Eijk R."/>
            <person name="Schleper C."/>
            <person name="Guy L."/>
            <person name="Ettema T.J."/>
        </authorList>
    </citation>
    <scope>NUCLEOTIDE SEQUENCE</scope>
</reference>
<comment type="caution">
    <text evidence="1">The sequence shown here is derived from an EMBL/GenBank/DDBJ whole genome shotgun (WGS) entry which is preliminary data.</text>
</comment>
<gene>
    <name evidence="1" type="ORF">LCGC14_2922600</name>
</gene>
<accession>A0A0F8ZVZ7</accession>